<dbReference type="KEGG" id="ifn:GM661_04590"/>
<evidence type="ECO:0000313" key="17">
    <source>
        <dbReference type="EMBL" id="QTL97311.1"/>
    </source>
</evidence>
<dbReference type="AlphaFoldDB" id="A0A8A7K7B7"/>
<dbReference type="CDD" id="cd06225">
    <property type="entry name" value="HAMP"/>
    <property type="match status" value="1"/>
</dbReference>
<dbReference type="PANTHER" id="PTHR34220:SF11">
    <property type="entry name" value="SENSOR PROTEIN KINASE HPTS"/>
    <property type="match status" value="1"/>
</dbReference>
<dbReference type="Gene3D" id="3.30.565.10">
    <property type="entry name" value="Histidine kinase-like ATPase, C-terminal domain"/>
    <property type="match status" value="1"/>
</dbReference>
<evidence type="ECO:0000256" key="7">
    <source>
        <dbReference type="ARBA" id="ARBA00022692"/>
    </source>
</evidence>
<evidence type="ECO:0000256" key="9">
    <source>
        <dbReference type="ARBA" id="ARBA00022777"/>
    </source>
</evidence>
<protein>
    <recommendedName>
        <fullName evidence="3">histidine kinase</fullName>
        <ecNumber evidence="3">2.7.13.3</ecNumber>
    </recommendedName>
</protein>
<dbReference type="InterPro" id="IPR003594">
    <property type="entry name" value="HATPase_dom"/>
</dbReference>
<keyword evidence="6" id="KW-0808">Transferase</keyword>
<keyword evidence="12" id="KW-0902">Two-component regulatory system</keyword>
<name>A0A8A7K7B7_9FIRM</name>
<dbReference type="SUPFAM" id="SSF158472">
    <property type="entry name" value="HAMP domain-like"/>
    <property type="match status" value="1"/>
</dbReference>
<dbReference type="PANTHER" id="PTHR34220">
    <property type="entry name" value="SENSOR HISTIDINE KINASE YPDA"/>
    <property type="match status" value="1"/>
</dbReference>
<dbReference type="SMART" id="SM00304">
    <property type="entry name" value="HAMP"/>
    <property type="match status" value="1"/>
</dbReference>
<keyword evidence="18" id="KW-1185">Reference proteome</keyword>
<evidence type="ECO:0000256" key="13">
    <source>
        <dbReference type="ARBA" id="ARBA00023136"/>
    </source>
</evidence>
<reference evidence="17" key="1">
    <citation type="submission" date="2019-12" db="EMBL/GenBank/DDBJ databases">
        <authorList>
            <person name="zhang j."/>
            <person name="sun C.M."/>
        </authorList>
    </citation>
    <scope>NUCLEOTIDE SEQUENCE</scope>
    <source>
        <strain evidence="17">NS-1</strain>
    </source>
</reference>
<evidence type="ECO:0000256" key="3">
    <source>
        <dbReference type="ARBA" id="ARBA00012438"/>
    </source>
</evidence>
<comment type="subcellular location">
    <subcellularLocation>
        <location evidence="2">Cell membrane</location>
        <topology evidence="2">Multi-pass membrane protein</topology>
    </subcellularLocation>
</comment>
<keyword evidence="7 14" id="KW-0812">Transmembrane</keyword>
<dbReference type="GO" id="GO:0000155">
    <property type="term" value="F:phosphorelay sensor kinase activity"/>
    <property type="evidence" value="ECO:0007669"/>
    <property type="project" value="InterPro"/>
</dbReference>
<keyword evidence="9" id="KW-0418">Kinase</keyword>
<sequence length="949" mass="110540">MIVGAMMTTIFKILKIFKSFDIRKKLLFYSLLITLISVPVLYFFSQHIVYSLIIRENVDYEYRYLHISASYIETFFETIEGNIRQIYNNEAIRKSLTNSRLTDDFSNISITTNIITRELDSILFQQNYIDSVILLGINDFAYYYNWGSSGHYLGNNFNFSEFNDKGDILNNKEEGLPFYFQEKTLFTGTNKTEGKIYNLLNNRLVYLRKIRDQENTIKGAIIVSFYPDFISSLTASDPQKNLVLYDYKHELIWSNSNNHDKIALNNTGYKISSINNEQQLVVQEKLNPYGFNLIAYTPIKNILKELYNIKKYSITYSIICVLLVTISSYIFSKKIAEPFHKLTDKFSEELSLPNINYQDENINSSFYNRLSIKSKIIIYFFITIIIPNLIFISILFSTYYNIYRDEVKKLSTNNIKMVKENLDYNLQKIDEFTKRIAYSSQVQSFVNKNNKDNIPIDKFFSYIKMDKPDLLALSLYNTQGDNLYSSIYFNTFPVERVNKNFFAEMENSKGQLQFLKTNNNYYTDSLITFSRTIRSIQNHNFQEIIAYAVFYLKKDFFNLYSFSNLEDKSYFLISTQDGQIINRNDNGLLFKSDANILSLLKSEDTSLSYQGNKYLVSQETTDSHNFKLIGLVPYSQINNKLIPLSKINILFITSCFIILLGISSLISLSITRRLNTLENAMKRITKNNDLSIQVANQGNDEIAILTKQFNSMIKRINELIKENYQVKLHESKLMFLEKEAQLNALQQQINPHFLYNTLESIKWMAYTKGALEICDMTTALGNFFRGTISKDNKFITVKEELQHLNNYIYIQNLRYQDKFRVIIDVKEEVKKCKIPKLILQPIVENAIEHGLGELEEGGIISISGFIRNNIMHFTIKDNGIGIKAENLKKIRDNLQSEETEKSSDCGIGVKNVYKRLKLYFDSKGNLEIKSKEKQGTIVKFSMPVIFQEK</sequence>
<evidence type="ECO:0000256" key="8">
    <source>
        <dbReference type="ARBA" id="ARBA00022741"/>
    </source>
</evidence>
<dbReference type="InterPro" id="IPR003660">
    <property type="entry name" value="HAMP_dom"/>
</dbReference>
<dbReference type="Gene3D" id="6.10.340.10">
    <property type="match status" value="1"/>
</dbReference>
<keyword evidence="5" id="KW-0597">Phosphoprotein</keyword>
<evidence type="ECO:0000256" key="10">
    <source>
        <dbReference type="ARBA" id="ARBA00022840"/>
    </source>
</evidence>
<evidence type="ECO:0000256" key="4">
    <source>
        <dbReference type="ARBA" id="ARBA00022475"/>
    </source>
</evidence>
<keyword evidence="8" id="KW-0547">Nucleotide-binding</keyword>
<feature type="transmembrane region" description="Helical" evidence="14">
    <location>
        <begin position="26"/>
        <end position="45"/>
    </location>
</feature>
<evidence type="ECO:0000313" key="18">
    <source>
        <dbReference type="Proteomes" id="UP000665020"/>
    </source>
</evidence>
<dbReference type="InterPro" id="IPR050640">
    <property type="entry name" value="Bact_2-comp_sensor_kinase"/>
</dbReference>
<dbReference type="PROSITE" id="PS50885">
    <property type="entry name" value="HAMP"/>
    <property type="match status" value="1"/>
</dbReference>
<dbReference type="EMBL" id="CP046640">
    <property type="protein sequence ID" value="QTL97311.1"/>
    <property type="molecule type" value="Genomic_DNA"/>
</dbReference>
<feature type="domain" description="HAMP" evidence="16">
    <location>
        <begin position="668"/>
        <end position="721"/>
    </location>
</feature>
<dbReference type="Proteomes" id="UP000665020">
    <property type="component" value="Chromosome"/>
</dbReference>
<gene>
    <name evidence="17" type="ORF">GM661_04590</name>
</gene>
<evidence type="ECO:0000256" key="14">
    <source>
        <dbReference type="SAM" id="Phobius"/>
    </source>
</evidence>
<keyword evidence="13 14" id="KW-0472">Membrane</keyword>
<evidence type="ECO:0000256" key="1">
    <source>
        <dbReference type="ARBA" id="ARBA00000085"/>
    </source>
</evidence>
<dbReference type="EC" id="2.7.13.3" evidence="3"/>
<evidence type="ECO:0000256" key="12">
    <source>
        <dbReference type="ARBA" id="ARBA00023012"/>
    </source>
</evidence>
<feature type="transmembrane region" description="Helical" evidence="14">
    <location>
        <begin position="649"/>
        <end position="671"/>
    </location>
</feature>
<dbReference type="GO" id="GO:0005886">
    <property type="term" value="C:plasma membrane"/>
    <property type="evidence" value="ECO:0007669"/>
    <property type="project" value="UniProtKB-SubCell"/>
</dbReference>
<dbReference type="GO" id="GO:0005524">
    <property type="term" value="F:ATP binding"/>
    <property type="evidence" value="ECO:0007669"/>
    <property type="project" value="UniProtKB-KW"/>
</dbReference>
<keyword evidence="4" id="KW-1003">Cell membrane</keyword>
<evidence type="ECO:0000259" key="16">
    <source>
        <dbReference type="PROSITE" id="PS50885"/>
    </source>
</evidence>
<keyword evidence="10" id="KW-0067">ATP-binding</keyword>
<evidence type="ECO:0000256" key="6">
    <source>
        <dbReference type="ARBA" id="ARBA00022679"/>
    </source>
</evidence>
<dbReference type="SMART" id="SM00387">
    <property type="entry name" value="HATPase_c"/>
    <property type="match status" value="1"/>
</dbReference>
<organism evidence="17 18">
    <name type="scientific">Iocasia fonsfrigidae</name>
    <dbReference type="NCBI Taxonomy" id="2682810"/>
    <lineage>
        <taxon>Bacteria</taxon>
        <taxon>Bacillati</taxon>
        <taxon>Bacillota</taxon>
        <taxon>Clostridia</taxon>
        <taxon>Halanaerobiales</taxon>
        <taxon>Halanaerobiaceae</taxon>
        <taxon>Iocasia</taxon>
    </lineage>
</organism>
<proteinExistence type="predicted"/>
<comment type="catalytic activity">
    <reaction evidence="1">
        <text>ATP + protein L-histidine = ADP + protein N-phospho-L-histidine.</text>
        <dbReference type="EC" id="2.7.13.3"/>
    </reaction>
</comment>
<dbReference type="Pfam" id="PF06580">
    <property type="entry name" value="His_kinase"/>
    <property type="match status" value="1"/>
</dbReference>
<evidence type="ECO:0000256" key="11">
    <source>
        <dbReference type="ARBA" id="ARBA00022989"/>
    </source>
</evidence>
<dbReference type="PROSITE" id="PS50109">
    <property type="entry name" value="HIS_KIN"/>
    <property type="match status" value="1"/>
</dbReference>
<keyword evidence="11 14" id="KW-1133">Transmembrane helix</keyword>
<dbReference type="Pfam" id="PF00672">
    <property type="entry name" value="HAMP"/>
    <property type="match status" value="1"/>
</dbReference>
<evidence type="ECO:0000256" key="2">
    <source>
        <dbReference type="ARBA" id="ARBA00004651"/>
    </source>
</evidence>
<dbReference type="InterPro" id="IPR005467">
    <property type="entry name" value="His_kinase_dom"/>
</dbReference>
<feature type="transmembrane region" description="Helical" evidence="14">
    <location>
        <begin position="312"/>
        <end position="331"/>
    </location>
</feature>
<accession>A0A8A7K7B7</accession>
<feature type="transmembrane region" description="Helical" evidence="14">
    <location>
        <begin position="376"/>
        <end position="400"/>
    </location>
</feature>
<dbReference type="SUPFAM" id="SSF55874">
    <property type="entry name" value="ATPase domain of HSP90 chaperone/DNA topoisomerase II/histidine kinase"/>
    <property type="match status" value="1"/>
</dbReference>
<evidence type="ECO:0000259" key="15">
    <source>
        <dbReference type="PROSITE" id="PS50109"/>
    </source>
</evidence>
<feature type="domain" description="Histidine kinase" evidence="15">
    <location>
        <begin position="838"/>
        <end position="946"/>
    </location>
</feature>
<dbReference type="InterPro" id="IPR036890">
    <property type="entry name" value="HATPase_C_sf"/>
</dbReference>
<evidence type="ECO:0000256" key="5">
    <source>
        <dbReference type="ARBA" id="ARBA00022553"/>
    </source>
</evidence>
<dbReference type="Pfam" id="PF02518">
    <property type="entry name" value="HATPase_c"/>
    <property type="match status" value="1"/>
</dbReference>
<dbReference type="InterPro" id="IPR010559">
    <property type="entry name" value="Sig_transdc_His_kin_internal"/>
</dbReference>